<evidence type="ECO:0000313" key="2">
    <source>
        <dbReference type="EMBL" id="VDM99561.1"/>
    </source>
</evidence>
<evidence type="ECO:0000256" key="1">
    <source>
        <dbReference type="SAM" id="Phobius"/>
    </source>
</evidence>
<evidence type="ECO:0000313" key="4">
    <source>
        <dbReference type="WBParaSite" id="TCLT_0000320801-mRNA-1"/>
    </source>
</evidence>
<sequence length="87" mass="9819">MSSQVSRTWASVSRTGICHSSFTSHKQKYLWVCSLIHSRIIFFAVQILLIVLSFVTFGYASFIPVKSVNEKGCWIVLAYISLIGFVI</sequence>
<keyword evidence="1" id="KW-0472">Membrane</keyword>
<proteinExistence type="predicted"/>
<reference evidence="4" key="1">
    <citation type="submission" date="2017-02" db="UniProtKB">
        <authorList>
            <consortium name="WormBaseParasite"/>
        </authorList>
    </citation>
    <scope>IDENTIFICATION</scope>
</reference>
<dbReference type="AlphaFoldDB" id="A0A0N5CSK5"/>
<dbReference type="WBParaSite" id="TCLT_0000320801-mRNA-1">
    <property type="protein sequence ID" value="TCLT_0000320801-mRNA-1"/>
    <property type="gene ID" value="TCLT_0000320801"/>
</dbReference>
<keyword evidence="3" id="KW-1185">Reference proteome</keyword>
<evidence type="ECO:0000313" key="3">
    <source>
        <dbReference type="Proteomes" id="UP000276776"/>
    </source>
</evidence>
<feature type="transmembrane region" description="Helical" evidence="1">
    <location>
        <begin position="40"/>
        <end position="62"/>
    </location>
</feature>
<accession>A0A0N5CSK5</accession>
<dbReference type="Proteomes" id="UP000276776">
    <property type="component" value="Unassembled WGS sequence"/>
</dbReference>
<gene>
    <name evidence="2" type="ORF">TCLT_LOCUS3206</name>
</gene>
<organism evidence="4">
    <name type="scientific">Thelazia callipaeda</name>
    <name type="common">Oriental eyeworm</name>
    <name type="synonym">Parasitic nematode</name>
    <dbReference type="NCBI Taxonomy" id="103827"/>
    <lineage>
        <taxon>Eukaryota</taxon>
        <taxon>Metazoa</taxon>
        <taxon>Ecdysozoa</taxon>
        <taxon>Nematoda</taxon>
        <taxon>Chromadorea</taxon>
        <taxon>Rhabditida</taxon>
        <taxon>Spirurina</taxon>
        <taxon>Spiruromorpha</taxon>
        <taxon>Thelazioidea</taxon>
        <taxon>Thelaziidae</taxon>
        <taxon>Thelazia</taxon>
    </lineage>
</organism>
<keyword evidence="1" id="KW-1133">Transmembrane helix</keyword>
<dbReference type="EMBL" id="UYYF01001119">
    <property type="protein sequence ID" value="VDM99561.1"/>
    <property type="molecule type" value="Genomic_DNA"/>
</dbReference>
<reference evidence="2 3" key="2">
    <citation type="submission" date="2018-11" db="EMBL/GenBank/DDBJ databases">
        <authorList>
            <consortium name="Pathogen Informatics"/>
        </authorList>
    </citation>
    <scope>NUCLEOTIDE SEQUENCE [LARGE SCALE GENOMIC DNA]</scope>
</reference>
<keyword evidence="1" id="KW-0812">Transmembrane</keyword>
<name>A0A0N5CSK5_THECL</name>
<protein>
    <submittedName>
        <fullName evidence="4">Epithelial membrane protein 2</fullName>
    </submittedName>
</protein>